<keyword evidence="1" id="KW-0676">Redox-active center</keyword>
<dbReference type="Gene3D" id="3.40.30.10">
    <property type="entry name" value="Glutaredoxin"/>
    <property type="match status" value="1"/>
</dbReference>
<dbReference type="Proteomes" id="UP001253439">
    <property type="component" value="Unassembled WGS sequence"/>
</dbReference>
<comment type="caution">
    <text evidence="2">The sequence shown here is derived from an EMBL/GenBank/DDBJ whole genome shotgun (WGS) entry which is preliminary data.</text>
</comment>
<dbReference type="SUPFAM" id="SSF52833">
    <property type="entry name" value="Thioredoxin-like"/>
    <property type="match status" value="1"/>
</dbReference>
<dbReference type="InterPro" id="IPR011893">
    <property type="entry name" value="Selenoprotein_Rdx-typ"/>
</dbReference>
<organism evidence="2 3">
    <name type="scientific">Haloarcula terrestris</name>
    <dbReference type="NCBI Taxonomy" id="2950533"/>
    <lineage>
        <taxon>Archaea</taxon>
        <taxon>Methanobacteriati</taxon>
        <taxon>Methanobacteriota</taxon>
        <taxon>Stenosarchaea group</taxon>
        <taxon>Halobacteria</taxon>
        <taxon>Halobacteriales</taxon>
        <taxon>Haloarculaceae</taxon>
        <taxon>Haloarcula</taxon>
    </lineage>
</organism>
<protein>
    <submittedName>
        <fullName evidence="2">Rdx family protein</fullName>
    </submittedName>
</protein>
<accession>A0AAE4EZC4</accession>
<sequence length="79" mass="8816">MSTVEIEYCVPCGFRERALNVQQAVLSGLERDLDSVRLVMGDHGVFRVSVDGETVYDKAESGDEFDVDAIVREIRSHVV</sequence>
<evidence type="ECO:0000313" key="2">
    <source>
        <dbReference type="EMBL" id="MDS0222224.1"/>
    </source>
</evidence>
<proteinExistence type="predicted"/>
<dbReference type="NCBIfam" id="TIGR02174">
    <property type="entry name" value="CXXU_selWTH"/>
    <property type="match status" value="1"/>
</dbReference>
<dbReference type="EMBL" id="JAMQOM010000004">
    <property type="protein sequence ID" value="MDS0222224.1"/>
    <property type="molecule type" value="Genomic_DNA"/>
</dbReference>
<keyword evidence="3" id="KW-1185">Reference proteome</keyword>
<name>A0AAE4EZC4_9EURY</name>
<dbReference type="AlphaFoldDB" id="A0AAE4EZC4"/>
<dbReference type="RefSeq" id="WP_310896838.1">
    <property type="nucleotide sequence ID" value="NZ_JAMQOM010000004.1"/>
</dbReference>
<evidence type="ECO:0000313" key="3">
    <source>
        <dbReference type="Proteomes" id="UP001253439"/>
    </source>
</evidence>
<reference evidence="2 3" key="1">
    <citation type="submission" date="2022-06" db="EMBL/GenBank/DDBJ databases">
        <title>Haloarcula sp. a new haloarchaeum isolate from saline soil.</title>
        <authorList>
            <person name="Strakova D."/>
            <person name="Galisteo C."/>
            <person name="Sanchez-Porro C."/>
            <person name="Ventosa A."/>
        </authorList>
    </citation>
    <scope>NUCLEOTIDE SEQUENCE [LARGE SCALE GENOMIC DNA]</scope>
    <source>
        <strain evidence="2 3">S1AR25-5A</strain>
    </source>
</reference>
<dbReference type="Pfam" id="PF10262">
    <property type="entry name" value="Rdx"/>
    <property type="match status" value="1"/>
</dbReference>
<evidence type="ECO:0000256" key="1">
    <source>
        <dbReference type="ARBA" id="ARBA00023284"/>
    </source>
</evidence>
<gene>
    <name evidence="2" type="ORF">NDI54_12770</name>
</gene>
<dbReference type="InterPro" id="IPR036249">
    <property type="entry name" value="Thioredoxin-like_sf"/>
</dbReference>